<dbReference type="GO" id="GO:0016746">
    <property type="term" value="F:acyltransferase activity"/>
    <property type="evidence" value="ECO:0007669"/>
    <property type="project" value="UniProtKB-KW"/>
</dbReference>
<reference evidence="4" key="2">
    <citation type="journal article" date="2021" name="Microbiome">
        <title>Successional dynamics and alternative stable states in a saline activated sludge microbial community over 9 years.</title>
        <authorList>
            <person name="Wang Y."/>
            <person name="Ye J."/>
            <person name="Ju F."/>
            <person name="Liu L."/>
            <person name="Boyd J.A."/>
            <person name="Deng Y."/>
            <person name="Parks D.H."/>
            <person name="Jiang X."/>
            <person name="Yin X."/>
            <person name="Woodcroft B.J."/>
            <person name="Tyson G.W."/>
            <person name="Hugenholtz P."/>
            <person name="Polz M.F."/>
            <person name="Zhang T."/>
        </authorList>
    </citation>
    <scope>NUCLEOTIDE SEQUENCE</scope>
    <source>
        <strain evidence="4">HKST-UBA15</strain>
    </source>
</reference>
<evidence type="ECO:0000256" key="1">
    <source>
        <dbReference type="ARBA" id="ARBA00022679"/>
    </source>
</evidence>
<dbReference type="InterPro" id="IPR050065">
    <property type="entry name" value="GlmU-like"/>
</dbReference>
<keyword evidence="2" id="KW-0012">Acyltransferase</keyword>
<dbReference type="SUPFAM" id="SSF51161">
    <property type="entry name" value="Trimeric LpxA-like enzymes"/>
    <property type="match status" value="1"/>
</dbReference>
<proteinExistence type="predicted"/>
<gene>
    <name evidence="4" type="ORF">KC675_03955</name>
</gene>
<dbReference type="InterPro" id="IPR011004">
    <property type="entry name" value="Trimer_LpxA-like_sf"/>
</dbReference>
<dbReference type="InterPro" id="IPR056729">
    <property type="entry name" value="GMPPB_C"/>
</dbReference>
<organism evidence="4 5">
    <name type="scientific">Candidatus Dojkabacteria bacterium</name>
    <dbReference type="NCBI Taxonomy" id="2099670"/>
    <lineage>
        <taxon>Bacteria</taxon>
        <taxon>Candidatus Dojkabacteria</taxon>
    </lineage>
</organism>
<dbReference type="Gene3D" id="2.160.10.10">
    <property type="entry name" value="Hexapeptide repeat proteins"/>
    <property type="match status" value="1"/>
</dbReference>
<dbReference type="PANTHER" id="PTHR43584">
    <property type="entry name" value="NUCLEOTIDYL TRANSFERASE"/>
    <property type="match status" value="1"/>
</dbReference>
<reference evidence="4" key="1">
    <citation type="submission" date="2020-04" db="EMBL/GenBank/DDBJ databases">
        <authorList>
            <person name="Zhang T."/>
        </authorList>
    </citation>
    <scope>NUCLEOTIDE SEQUENCE</scope>
    <source>
        <strain evidence="4">HKST-UBA15</strain>
    </source>
</reference>
<keyword evidence="1" id="KW-0808">Transferase</keyword>
<evidence type="ECO:0000259" key="3">
    <source>
        <dbReference type="Pfam" id="PF25087"/>
    </source>
</evidence>
<dbReference type="Pfam" id="PF25087">
    <property type="entry name" value="GMPPB_C"/>
    <property type="match status" value="1"/>
</dbReference>
<dbReference type="EMBL" id="JAGQLL010000046">
    <property type="protein sequence ID" value="MCA9380304.1"/>
    <property type="molecule type" value="Genomic_DNA"/>
</dbReference>
<dbReference type="Proteomes" id="UP000745577">
    <property type="component" value="Unassembled WGS sequence"/>
</dbReference>
<dbReference type="GO" id="GO:0016779">
    <property type="term" value="F:nucleotidyltransferase activity"/>
    <property type="evidence" value="ECO:0007669"/>
    <property type="project" value="UniProtKB-ARBA"/>
</dbReference>
<protein>
    <submittedName>
        <fullName evidence="4">Glucose-1-phosphate thymidylyltransferase</fullName>
    </submittedName>
</protein>
<name>A0A955I9E8_9BACT</name>
<evidence type="ECO:0000256" key="2">
    <source>
        <dbReference type="ARBA" id="ARBA00023315"/>
    </source>
</evidence>
<sequence length="233" mass="25539">MDQLFNKIETVEFIQVYFEKTDWYMLNRDLKNILNENLSDNKQELENIVITGKVHIGSNCQIGPFTFIEGPVFIGDNVEIGPGVHIRPGSVISDNCVVGHASEVKNSLMMSGSKTANHNLVADSIMGVKARIGGHSETANRRFDQQPITWNFKKGEVETGIDKLGAIIGEEARVGGDVMLSPGTVVGMKTFISSGISVGGYIPAHKFVKVKTEIITTDNKFEGELHNKSKLFG</sequence>
<comment type="caution">
    <text evidence="4">The sequence shown here is derived from an EMBL/GenBank/DDBJ whole genome shotgun (WGS) entry which is preliminary data.</text>
</comment>
<dbReference type="AlphaFoldDB" id="A0A955I9E8"/>
<evidence type="ECO:0000313" key="5">
    <source>
        <dbReference type="Proteomes" id="UP000745577"/>
    </source>
</evidence>
<evidence type="ECO:0000313" key="4">
    <source>
        <dbReference type="EMBL" id="MCA9380304.1"/>
    </source>
</evidence>
<accession>A0A955I9E8</accession>
<feature type="domain" description="Mannose-1-phosphate guanyltransferase C-terminal" evidence="3">
    <location>
        <begin position="68"/>
        <end position="190"/>
    </location>
</feature>
<dbReference type="PANTHER" id="PTHR43584:SF8">
    <property type="entry name" value="N-ACETYLMURAMATE ALPHA-1-PHOSPHATE URIDYLYLTRANSFERASE"/>
    <property type="match status" value="1"/>
</dbReference>